<comment type="catalytic activity">
    <reaction evidence="1 8">
        <text>a myo-inositol phosphate + H2O = myo-inositol + phosphate</text>
        <dbReference type="Rhea" id="RHEA:24056"/>
        <dbReference type="ChEBI" id="CHEBI:15377"/>
        <dbReference type="ChEBI" id="CHEBI:17268"/>
        <dbReference type="ChEBI" id="CHEBI:43474"/>
        <dbReference type="ChEBI" id="CHEBI:84139"/>
        <dbReference type="EC" id="3.1.3.25"/>
    </reaction>
</comment>
<dbReference type="EC" id="3.1.3.25" evidence="8"/>
<evidence type="ECO:0000256" key="4">
    <source>
        <dbReference type="ARBA" id="ARBA00022723"/>
    </source>
</evidence>
<dbReference type="Proteomes" id="UP000011863">
    <property type="component" value="Chromosome"/>
</dbReference>
<dbReference type="AlphaFoldDB" id="A0A6C7E6Y3"/>
<feature type="binding site" evidence="7">
    <location>
        <position position="112"/>
    </location>
    <ligand>
        <name>Mg(2+)</name>
        <dbReference type="ChEBI" id="CHEBI:18420"/>
        <label>1</label>
        <note>catalytic</note>
    </ligand>
</feature>
<reference evidence="10 11" key="1">
    <citation type="journal article" date="2013" name="Int. J. Syst. Evol. Microbiol.">
        <title>Ilumatobacter nonamiense sp. nov. and Ilumatobacter coccineum sp. nov., isolated from seashore sand.</title>
        <authorList>
            <person name="Matsumoto A."/>
            <person name="Kasai H."/>
            <person name="Matsuo Y."/>
            <person name="Shizuri Y."/>
            <person name="Ichikawa N."/>
            <person name="Fujita N."/>
            <person name="Omura S."/>
            <person name="Takahashi Y."/>
        </authorList>
    </citation>
    <scope>NUCLEOTIDE SEQUENCE [LARGE SCALE GENOMIC DNA]</scope>
    <source>
        <strain evidence="11">NBRC 103263 / KCTC 29153 / YM16-304</strain>
    </source>
</reference>
<feature type="binding site" evidence="7">
    <location>
        <position position="96"/>
    </location>
    <ligand>
        <name>Mg(2+)</name>
        <dbReference type="ChEBI" id="CHEBI:18420"/>
        <label>1</label>
        <note>catalytic</note>
    </ligand>
</feature>
<evidence type="ECO:0000256" key="8">
    <source>
        <dbReference type="RuleBase" id="RU364068"/>
    </source>
</evidence>
<proteinExistence type="inferred from homology"/>
<dbReference type="GO" id="GO:0046872">
    <property type="term" value="F:metal ion binding"/>
    <property type="evidence" value="ECO:0007669"/>
    <property type="project" value="UniProtKB-KW"/>
</dbReference>
<keyword evidence="5 8" id="KW-0378">Hydrolase</keyword>
<feature type="region of interest" description="Disordered" evidence="9">
    <location>
        <begin position="1"/>
        <end position="28"/>
    </location>
</feature>
<gene>
    <name evidence="10" type="primary">suhB</name>
    <name evidence="10" type="ORF">YM304_19270</name>
</gene>
<dbReference type="Gene3D" id="3.40.190.80">
    <property type="match status" value="1"/>
</dbReference>
<dbReference type="OrthoDB" id="9772456at2"/>
<dbReference type="InterPro" id="IPR020550">
    <property type="entry name" value="Inositol_monophosphatase_CS"/>
</dbReference>
<feature type="compositionally biased region" description="Polar residues" evidence="9">
    <location>
        <begin position="8"/>
        <end position="23"/>
    </location>
</feature>
<feature type="region of interest" description="Disordered" evidence="9">
    <location>
        <begin position="47"/>
        <end position="67"/>
    </location>
</feature>
<dbReference type="CDD" id="cd01639">
    <property type="entry name" value="IMPase"/>
    <property type="match status" value="1"/>
</dbReference>
<comment type="cofactor">
    <cofactor evidence="2 7 8">
        <name>Mg(2+)</name>
        <dbReference type="ChEBI" id="CHEBI:18420"/>
    </cofactor>
</comment>
<dbReference type="GO" id="GO:0046854">
    <property type="term" value="P:phosphatidylinositol phosphate biosynthetic process"/>
    <property type="evidence" value="ECO:0007669"/>
    <property type="project" value="InterPro"/>
</dbReference>
<dbReference type="SUPFAM" id="SSF56655">
    <property type="entry name" value="Carbohydrate phosphatase"/>
    <property type="match status" value="1"/>
</dbReference>
<keyword evidence="11" id="KW-1185">Reference proteome</keyword>
<dbReference type="Gene3D" id="3.30.540.10">
    <property type="entry name" value="Fructose-1,6-Bisphosphatase, subunit A, domain 1"/>
    <property type="match status" value="1"/>
</dbReference>
<dbReference type="EMBL" id="AP012057">
    <property type="protein sequence ID" value="BAN02241.1"/>
    <property type="molecule type" value="Genomic_DNA"/>
</dbReference>
<dbReference type="InterPro" id="IPR020583">
    <property type="entry name" value="Inositol_monoP_metal-BS"/>
</dbReference>
<evidence type="ECO:0000256" key="6">
    <source>
        <dbReference type="ARBA" id="ARBA00022842"/>
    </source>
</evidence>
<dbReference type="PROSITE" id="PS00630">
    <property type="entry name" value="IMP_2"/>
    <property type="match status" value="1"/>
</dbReference>
<dbReference type="InterPro" id="IPR000760">
    <property type="entry name" value="Inositol_monophosphatase-like"/>
</dbReference>
<evidence type="ECO:0000256" key="5">
    <source>
        <dbReference type="ARBA" id="ARBA00022801"/>
    </source>
</evidence>
<evidence type="ECO:0000256" key="7">
    <source>
        <dbReference type="PIRSR" id="PIRSR600760-2"/>
    </source>
</evidence>
<evidence type="ECO:0000256" key="1">
    <source>
        <dbReference type="ARBA" id="ARBA00001033"/>
    </source>
</evidence>
<feature type="binding site" evidence="7">
    <location>
        <position position="114"/>
    </location>
    <ligand>
        <name>Mg(2+)</name>
        <dbReference type="ChEBI" id="CHEBI:18420"/>
        <label>1</label>
        <note>catalytic</note>
    </ligand>
</feature>
<keyword evidence="6 7" id="KW-0460">Magnesium</keyword>
<evidence type="ECO:0000313" key="11">
    <source>
        <dbReference type="Proteomes" id="UP000011863"/>
    </source>
</evidence>
<evidence type="ECO:0000313" key="10">
    <source>
        <dbReference type="EMBL" id="BAN02241.1"/>
    </source>
</evidence>
<sequence>MSGPDTGSADTGSADTGSSNPSASELDELRHLAVDIAFEAGSHAQAARSALGPGKRAAHDTKSSAVDPVTQFDRETEALVVERLRSERPDDSIVGEEGANHRGTNDFEWHIDPIDGTVNFVYDLPGWCTSIGLLHRGDPVVGAVYSPPLGDRDTALFSAARGAGAWLGDDPIEVSTATDSTTSLVATGFSYHLDQHRVEQAERIARVLPHVRDIRRMGSAALDLAFVAAGRVDAYFEEFISSWDVAAGVLIVREAGGIVTTFAGNELDVRAPAGVLAAGHGLHDTLRKRIQTPS</sequence>
<keyword evidence="4 7" id="KW-0479">Metal-binding</keyword>
<evidence type="ECO:0000256" key="2">
    <source>
        <dbReference type="ARBA" id="ARBA00001946"/>
    </source>
</evidence>
<dbReference type="GO" id="GO:0006020">
    <property type="term" value="P:inositol metabolic process"/>
    <property type="evidence" value="ECO:0007669"/>
    <property type="project" value="TreeGrafter"/>
</dbReference>
<dbReference type="KEGG" id="aym:YM304_19270"/>
<dbReference type="FunFam" id="3.40.190.80:FF:000020">
    <property type="entry name" value="Fructose-1,6-bisphosphatase/inositol-1-monophosphatase"/>
    <property type="match status" value="1"/>
</dbReference>
<dbReference type="GO" id="GO:0007165">
    <property type="term" value="P:signal transduction"/>
    <property type="evidence" value="ECO:0007669"/>
    <property type="project" value="TreeGrafter"/>
</dbReference>
<protein>
    <recommendedName>
        <fullName evidence="8">Inositol-1-monophosphatase</fullName>
        <ecNumber evidence="8">3.1.3.25</ecNumber>
    </recommendedName>
</protein>
<organism evidence="10 11">
    <name type="scientific">Ilumatobacter coccineus (strain NBRC 103263 / KCTC 29153 / YM16-304)</name>
    <dbReference type="NCBI Taxonomy" id="1313172"/>
    <lineage>
        <taxon>Bacteria</taxon>
        <taxon>Bacillati</taxon>
        <taxon>Actinomycetota</taxon>
        <taxon>Acidimicrobiia</taxon>
        <taxon>Acidimicrobiales</taxon>
        <taxon>Ilumatobacteraceae</taxon>
        <taxon>Ilumatobacter</taxon>
    </lineage>
</organism>
<dbReference type="PROSITE" id="PS00629">
    <property type="entry name" value="IMP_1"/>
    <property type="match status" value="1"/>
</dbReference>
<feature type="binding site" evidence="7">
    <location>
        <position position="115"/>
    </location>
    <ligand>
        <name>Mg(2+)</name>
        <dbReference type="ChEBI" id="CHEBI:18420"/>
        <label>1</label>
        <note>catalytic</note>
    </ligand>
</feature>
<dbReference type="RefSeq" id="WP_015441488.1">
    <property type="nucleotide sequence ID" value="NC_020520.1"/>
</dbReference>
<dbReference type="PRINTS" id="PR00377">
    <property type="entry name" value="IMPHPHTASES"/>
</dbReference>
<dbReference type="InterPro" id="IPR033942">
    <property type="entry name" value="IMPase"/>
</dbReference>
<feature type="binding site" evidence="7">
    <location>
        <position position="244"/>
    </location>
    <ligand>
        <name>Mg(2+)</name>
        <dbReference type="ChEBI" id="CHEBI:18420"/>
        <label>1</label>
        <note>catalytic</note>
    </ligand>
</feature>
<comment type="similarity">
    <text evidence="3 8">Belongs to the inositol monophosphatase superfamily.</text>
</comment>
<evidence type="ECO:0000256" key="3">
    <source>
        <dbReference type="ARBA" id="ARBA00009759"/>
    </source>
</evidence>
<dbReference type="PANTHER" id="PTHR20854:SF4">
    <property type="entry name" value="INOSITOL-1-MONOPHOSPHATASE-RELATED"/>
    <property type="match status" value="1"/>
</dbReference>
<evidence type="ECO:0000256" key="9">
    <source>
        <dbReference type="SAM" id="MobiDB-lite"/>
    </source>
</evidence>
<dbReference type="Pfam" id="PF00459">
    <property type="entry name" value="Inositol_P"/>
    <property type="match status" value="1"/>
</dbReference>
<dbReference type="GO" id="GO:0008934">
    <property type="term" value="F:inositol monophosphate 1-phosphatase activity"/>
    <property type="evidence" value="ECO:0007669"/>
    <property type="project" value="InterPro"/>
</dbReference>
<name>A0A6C7E6Y3_ILUCY</name>
<dbReference type="PANTHER" id="PTHR20854">
    <property type="entry name" value="INOSITOL MONOPHOSPHATASE"/>
    <property type="match status" value="1"/>
</dbReference>
<accession>A0A6C7E6Y3</accession>